<dbReference type="InterPro" id="IPR018511">
    <property type="entry name" value="Hemolysin-typ_Ca-bd_CS"/>
</dbReference>
<evidence type="ECO:0000256" key="3">
    <source>
        <dbReference type="ARBA" id="ARBA00022525"/>
    </source>
</evidence>
<keyword evidence="3" id="KW-0964">Secreted</keyword>
<feature type="domain" description="Haemolysin-type calcium binding-related" evidence="10">
    <location>
        <begin position="490"/>
        <end position="531"/>
    </location>
</feature>
<keyword evidence="5" id="KW-0677">Repeat</keyword>
<feature type="non-terminal residue" evidence="11">
    <location>
        <position position="1023"/>
    </location>
</feature>
<dbReference type="InterPro" id="IPR050557">
    <property type="entry name" value="RTX_toxin/Mannuronan_C5-epim"/>
</dbReference>
<evidence type="ECO:0000313" key="12">
    <source>
        <dbReference type="Proteomes" id="UP000886674"/>
    </source>
</evidence>
<keyword evidence="6" id="KW-0106">Calcium</keyword>
<dbReference type="Pfam" id="PF06594">
    <property type="entry name" value="HCBP_related"/>
    <property type="match status" value="3"/>
</dbReference>
<dbReference type="Pfam" id="PF00353">
    <property type="entry name" value="HemolysinCabind"/>
    <property type="match status" value="8"/>
</dbReference>
<feature type="compositionally biased region" description="Low complexity" evidence="9">
    <location>
        <begin position="604"/>
        <end position="618"/>
    </location>
</feature>
<protein>
    <recommendedName>
        <fullName evidence="10">Haemolysin-type calcium binding-related domain-containing protein</fullName>
    </recommendedName>
</protein>
<evidence type="ECO:0000256" key="7">
    <source>
        <dbReference type="ARBA" id="ARBA00023026"/>
    </source>
</evidence>
<dbReference type="Gene3D" id="2.150.10.10">
    <property type="entry name" value="Serralysin-like metalloprotease, C-terminal"/>
    <property type="match status" value="6"/>
</dbReference>
<dbReference type="Proteomes" id="UP000886674">
    <property type="component" value="Unassembled WGS sequence"/>
</dbReference>
<evidence type="ECO:0000256" key="4">
    <source>
        <dbReference type="ARBA" id="ARBA00022656"/>
    </source>
</evidence>
<evidence type="ECO:0000313" key="11">
    <source>
        <dbReference type="EMBL" id="MCG7977900.1"/>
    </source>
</evidence>
<keyword evidence="4" id="KW-0800">Toxin</keyword>
<evidence type="ECO:0000256" key="9">
    <source>
        <dbReference type="SAM" id="MobiDB-lite"/>
    </source>
</evidence>
<feature type="region of interest" description="Disordered" evidence="9">
    <location>
        <begin position="977"/>
        <end position="997"/>
    </location>
</feature>
<accession>A0A9E4NJL1</accession>
<evidence type="ECO:0000256" key="6">
    <source>
        <dbReference type="ARBA" id="ARBA00022837"/>
    </source>
</evidence>
<proteinExistence type="predicted"/>
<feature type="domain" description="Haemolysin-type calcium binding-related" evidence="10">
    <location>
        <begin position="882"/>
        <end position="918"/>
    </location>
</feature>
<dbReference type="GO" id="GO:0005509">
    <property type="term" value="F:calcium ion binding"/>
    <property type="evidence" value="ECO:0007669"/>
    <property type="project" value="InterPro"/>
</dbReference>
<reference evidence="11" key="1">
    <citation type="journal article" date="2021" name="Proc. Natl. Acad. Sci. U.S.A.">
        <title>Global biogeography of chemosynthetic symbionts reveals both localized and globally distributed symbiont groups. .</title>
        <authorList>
            <person name="Osvatic J.T."/>
            <person name="Wilkins L.G.E."/>
            <person name="Leibrecht L."/>
            <person name="Leray M."/>
            <person name="Zauner S."/>
            <person name="Polzin J."/>
            <person name="Camacho Y."/>
            <person name="Gros O."/>
            <person name="van Gils J.A."/>
            <person name="Eisen J.A."/>
            <person name="Petersen J.M."/>
            <person name="Yuen B."/>
        </authorList>
    </citation>
    <scope>NUCLEOTIDE SEQUENCE</scope>
    <source>
        <strain evidence="11">MAGclacostrist055</strain>
    </source>
</reference>
<organism evidence="11 12">
    <name type="scientific">Candidatus Thiodiazotropha taylori</name>
    <dbReference type="NCBI Taxonomy" id="2792791"/>
    <lineage>
        <taxon>Bacteria</taxon>
        <taxon>Pseudomonadati</taxon>
        <taxon>Pseudomonadota</taxon>
        <taxon>Gammaproteobacteria</taxon>
        <taxon>Chromatiales</taxon>
        <taxon>Sedimenticolaceae</taxon>
        <taxon>Candidatus Thiodiazotropha</taxon>
    </lineage>
</organism>
<evidence type="ECO:0000256" key="5">
    <source>
        <dbReference type="ARBA" id="ARBA00022737"/>
    </source>
</evidence>
<dbReference type="InterPro" id="IPR001343">
    <property type="entry name" value="Hemolysn_Ca-bd"/>
</dbReference>
<dbReference type="GO" id="GO:0005576">
    <property type="term" value="C:extracellular region"/>
    <property type="evidence" value="ECO:0007669"/>
    <property type="project" value="UniProtKB-SubCell"/>
</dbReference>
<dbReference type="InterPro" id="IPR003995">
    <property type="entry name" value="RTX_toxin_determinant-A"/>
</dbReference>
<evidence type="ECO:0000256" key="2">
    <source>
        <dbReference type="ARBA" id="ARBA00004613"/>
    </source>
</evidence>
<gene>
    <name evidence="11" type="ORF">JAY77_07095</name>
</gene>
<dbReference type="PANTHER" id="PTHR38340:SF1">
    <property type="entry name" value="S-LAYER PROTEIN"/>
    <property type="match status" value="1"/>
</dbReference>
<name>A0A9E4NJL1_9GAMM</name>
<dbReference type="PRINTS" id="PR00313">
    <property type="entry name" value="CABNDNGRPT"/>
</dbReference>
<evidence type="ECO:0000256" key="8">
    <source>
        <dbReference type="ARBA" id="ARBA00023136"/>
    </source>
</evidence>
<keyword evidence="7" id="KW-0843">Virulence</keyword>
<dbReference type="InterPro" id="IPR011049">
    <property type="entry name" value="Serralysin-like_metalloprot_C"/>
</dbReference>
<feature type="region of interest" description="Disordered" evidence="9">
    <location>
        <begin position="746"/>
        <end position="834"/>
    </location>
</feature>
<dbReference type="SUPFAM" id="SSF51120">
    <property type="entry name" value="beta-Roll"/>
    <property type="match status" value="5"/>
</dbReference>
<evidence type="ECO:0000256" key="1">
    <source>
        <dbReference type="ARBA" id="ARBA00004370"/>
    </source>
</evidence>
<dbReference type="PANTHER" id="PTHR38340">
    <property type="entry name" value="S-LAYER PROTEIN"/>
    <property type="match status" value="1"/>
</dbReference>
<dbReference type="PRINTS" id="PR01488">
    <property type="entry name" value="RTXTOXINA"/>
</dbReference>
<dbReference type="EMBL" id="JAEPCR010000027">
    <property type="protein sequence ID" value="MCG7977900.1"/>
    <property type="molecule type" value="Genomic_DNA"/>
</dbReference>
<dbReference type="PROSITE" id="PS00330">
    <property type="entry name" value="HEMOLYSIN_CALCIUM"/>
    <property type="match status" value="8"/>
</dbReference>
<feature type="region of interest" description="Disordered" evidence="9">
    <location>
        <begin position="600"/>
        <end position="621"/>
    </location>
</feature>
<feature type="domain" description="Haemolysin-type calcium binding-related" evidence="10">
    <location>
        <begin position="694"/>
        <end position="726"/>
    </location>
</feature>
<dbReference type="InterPro" id="IPR010566">
    <property type="entry name" value="Haemolys_ca-bd"/>
</dbReference>
<comment type="subcellular location">
    <subcellularLocation>
        <location evidence="1">Membrane</location>
    </subcellularLocation>
    <subcellularLocation>
        <location evidence="2">Secreted</location>
    </subcellularLocation>
</comment>
<dbReference type="AlphaFoldDB" id="A0A9E4NJL1"/>
<sequence length="1023" mass="109334">MDGDGVETVGLSSNIHFDHAGDSFREATGFAASDDGLLVWDRNGDGSINNGRELFGNATTLSDGTQAENGFQAMTELDSNSDGIVDINDELFGELRVFRDLDQDGATDEGELFALNEAGVESISLDYTNESFIDEFGNEHRQVGSYTHTNGETRTMTDVWFDRNLSDTIEETIPVTADIAALPDARGFGLNHSLHQAMARDGSGELQQLVTAFVNAGSREERQALMEPIIYAWTNQEGDYRPHFQSPIDARKIGALEAFYGYPVDDPRGSGQQYARLYEGIFSQLVDTVFYQLTARTHLSPFFSKITWSEDAATGNWLGDFSNVVGDLFSYAEANAASAQDIMVDFAQAIRGVNVYEPVNVDRLRNAVDQYIQTHDMTVYSDQTVGLVVAATMNATHEGDSINGTIGDNHLFGLGGDDMLTAQAGNDVLDGGAGNDQLMGGAGDDQYRFGVGYGHDRIRNQDSGEGRFDVVRMLGGLTANDITVSRQSDDLVIAINAADDVLRVESHFDQEGASQSYIDAILFDDGSQLDVGPAQFDQINVASQVITEGDDQLHGTSLGESINGLSGDDSIYGKDGQDWIYGDAGNDQIFGDEGSDVVKGGSGNDLLDGGQGDDYLNGESGHDELKGGFGNDVLRGSLGDDILIGGQGSDRYFYGLGDGLDLIDNQGSIDDIDNIILKDGILSENVIIRRSDNDLMIILDEGLDEIRVQNYYRNSTSRIDNLIFTDPSSTDPSWDSAALESLANQPTENNDELHGDDNSNSLDGLAGDDLLVGHRGDDTLQGSGGDDTLQGDDGDDQLFGGEGSDNLQGGRGNDRLQGGSGDDELSGGSGSDTYVISADGSHDVINDYDNRNSDIDRILFDTGITPSNVNYRRTTTDLVIDITIDGIQTSVTIDNGFTNSRNLIDSLEFEDGTVISIDEVMTQAANWTGTDEAETANGYEGDDMLDGAGGNDRLYGRAGDDTVSGGVGDDYVYGEAGNDTLTGGDGRDRLYGGAGTDSLSGEAGNDYLYGGDGNDTLRGGTGT</sequence>
<dbReference type="GO" id="GO:0090729">
    <property type="term" value="F:toxin activity"/>
    <property type="evidence" value="ECO:0007669"/>
    <property type="project" value="UniProtKB-KW"/>
</dbReference>
<dbReference type="GO" id="GO:0016020">
    <property type="term" value="C:membrane"/>
    <property type="evidence" value="ECO:0007669"/>
    <property type="project" value="UniProtKB-SubCell"/>
</dbReference>
<keyword evidence="8" id="KW-0472">Membrane</keyword>
<evidence type="ECO:0000259" key="10">
    <source>
        <dbReference type="Pfam" id="PF06594"/>
    </source>
</evidence>
<comment type="caution">
    <text evidence="11">The sequence shown here is derived from an EMBL/GenBank/DDBJ whole genome shotgun (WGS) entry which is preliminary data.</text>
</comment>